<dbReference type="PROSITE" id="PS50206">
    <property type="entry name" value="RHODANESE_3"/>
    <property type="match status" value="1"/>
</dbReference>
<dbReference type="GO" id="GO:0016052">
    <property type="term" value="P:carbohydrate catabolic process"/>
    <property type="evidence" value="ECO:0007669"/>
    <property type="project" value="InterPro"/>
</dbReference>
<reference evidence="4 5" key="1">
    <citation type="journal article" date="2016" name="Nat. Commun.">
        <title>Thousands of microbial genomes shed light on interconnected biogeochemical processes in an aquifer system.</title>
        <authorList>
            <person name="Anantharaman K."/>
            <person name="Brown C.T."/>
            <person name="Hug L.A."/>
            <person name="Sharon I."/>
            <person name="Castelle C.J."/>
            <person name="Probst A.J."/>
            <person name="Thomas B.C."/>
            <person name="Singh A."/>
            <person name="Wilkins M.J."/>
            <person name="Karaoz U."/>
            <person name="Brodie E.L."/>
            <person name="Williams K.H."/>
            <person name="Hubbard S.S."/>
            <person name="Banfield J.F."/>
        </authorList>
    </citation>
    <scope>NUCLEOTIDE SEQUENCE [LARGE SCALE GENOMIC DNA]</scope>
</reference>
<proteinExistence type="predicted"/>
<dbReference type="GO" id="GO:0004557">
    <property type="term" value="F:alpha-galactosidase activity"/>
    <property type="evidence" value="ECO:0007669"/>
    <property type="project" value="InterPro"/>
</dbReference>
<keyword evidence="2" id="KW-0326">Glycosidase</keyword>
<organism evidence="4 5">
    <name type="scientific">Candidatus Glassbacteria bacterium RIFCSPLOWO2_12_FULL_58_11</name>
    <dbReference type="NCBI Taxonomy" id="1817867"/>
    <lineage>
        <taxon>Bacteria</taxon>
        <taxon>Candidatus Glassiibacteriota</taxon>
    </lineage>
</organism>
<dbReference type="InterPro" id="IPR001763">
    <property type="entry name" value="Rhodanese-like_dom"/>
</dbReference>
<evidence type="ECO:0000313" key="4">
    <source>
        <dbReference type="EMBL" id="OGG01154.1"/>
    </source>
</evidence>
<dbReference type="EMBL" id="MFIX01000221">
    <property type="protein sequence ID" value="OGG01154.1"/>
    <property type="molecule type" value="Genomic_DNA"/>
</dbReference>
<dbReference type="PANTHER" id="PTHR43053:SF3">
    <property type="entry name" value="ALPHA-GALACTOSIDASE C-RELATED"/>
    <property type="match status" value="1"/>
</dbReference>
<dbReference type="STRING" id="1817867.A3F83_15580"/>
<dbReference type="AlphaFoldDB" id="A0A1F5YM26"/>
<comment type="caution">
    <text evidence="4">The sequence shown here is derived from an EMBL/GenBank/DDBJ whole genome shotgun (WGS) entry which is preliminary data.</text>
</comment>
<dbReference type="PANTHER" id="PTHR43053">
    <property type="entry name" value="GLYCOSIDASE FAMILY 31"/>
    <property type="match status" value="1"/>
</dbReference>
<feature type="domain" description="Rhodanese" evidence="3">
    <location>
        <begin position="264"/>
        <end position="294"/>
    </location>
</feature>
<gene>
    <name evidence="4" type="ORF">A3F83_15580</name>
</gene>
<dbReference type="InterPro" id="IPR013785">
    <property type="entry name" value="Aldolase_TIM"/>
</dbReference>
<feature type="non-terminal residue" evidence="4">
    <location>
        <position position="1"/>
    </location>
</feature>
<dbReference type="Pfam" id="PF02065">
    <property type="entry name" value="Melibiase"/>
    <property type="match status" value="1"/>
</dbReference>
<dbReference type="CDD" id="cd14791">
    <property type="entry name" value="GH36"/>
    <property type="match status" value="1"/>
</dbReference>
<evidence type="ECO:0000259" key="3">
    <source>
        <dbReference type="PROSITE" id="PS50206"/>
    </source>
</evidence>
<keyword evidence="1" id="KW-0378">Hydrolase</keyword>
<dbReference type="InterPro" id="IPR017853">
    <property type="entry name" value="GH"/>
</dbReference>
<dbReference type="Gene3D" id="3.20.20.70">
    <property type="entry name" value="Aldolase class I"/>
    <property type="match status" value="1"/>
</dbReference>
<evidence type="ECO:0000256" key="2">
    <source>
        <dbReference type="ARBA" id="ARBA00023295"/>
    </source>
</evidence>
<dbReference type="SUPFAM" id="SSF51445">
    <property type="entry name" value="(Trans)glycosidases"/>
    <property type="match status" value="1"/>
</dbReference>
<dbReference type="PRINTS" id="PR00743">
    <property type="entry name" value="GLHYDRLASE36"/>
</dbReference>
<name>A0A1F5YM26_9BACT</name>
<protein>
    <recommendedName>
        <fullName evidence="3">Rhodanese domain-containing protein</fullName>
    </recommendedName>
</protein>
<evidence type="ECO:0000256" key="1">
    <source>
        <dbReference type="ARBA" id="ARBA00022801"/>
    </source>
</evidence>
<dbReference type="InterPro" id="IPR002252">
    <property type="entry name" value="Glyco_hydro_36"/>
</dbReference>
<dbReference type="InterPro" id="IPR050985">
    <property type="entry name" value="Alpha-glycosidase_related"/>
</dbReference>
<sequence length="632" mass="71087">FRVDWEKVNTEEFSDAAGGGKKLTLNALADQYGQAFYPSLKVEMQVMLYFYDKLPQLVAGEAVFTNRGPQALSIDRLVGHCYRLDRRLLDPGQPSWSFASYMGAARRWGESYSLIWTDAATDRENFMGLDPARPAAGEGGGTPLVDLWTPQCGLAVASAETCPQWINLPVRTGKDGLVEVSVCQEPQARFGQKTVLAPGESCSTIRSAVILHRLDFHDALRGYADLLRTRGVNIPLDSPPACYEPYWKSWGFGLDFTLEQIYGALEEIKSFGIKMAMLDDGWFTWYGDWKPTCAKGKFPGGEPDMRKFVKRLKAAGLKTSLWWYPQGVSPESDLAREHPEWLITNQDGTLPRCQRKLYYLCPECPEAVAHVVGLVEKILGDWDYDGLYIDTTGLIAVPPCFNPAHKHDSPLDSFQRQAGLFKAIYERAQALKPGCPLEMCICSLPHDPFKMPYYNVANASDPVNLPMVRRRIKVEKAFRGPSFCVGDCYQIPIHEWEEWSVPESFESAIGTGAQATTLYSALTESQREKWRRWFGIYNALGLSSGEYLNLYDIAFDKPEAHVVRKNGSLYYGFFVERWPRNKPLALRGLEREKSYRVTEYASGRELGTISGSQPEIRCAFAGSLLLKAEPLK</sequence>
<evidence type="ECO:0000313" key="5">
    <source>
        <dbReference type="Proteomes" id="UP000179129"/>
    </source>
</evidence>
<accession>A0A1F5YM26</accession>
<dbReference type="Proteomes" id="UP000179129">
    <property type="component" value="Unassembled WGS sequence"/>
</dbReference>